<feature type="chain" id="PRO_5015585979" evidence="2">
    <location>
        <begin position="23"/>
        <end position="71"/>
    </location>
</feature>
<reference evidence="3 4" key="1">
    <citation type="submission" date="2018-04" db="EMBL/GenBank/DDBJ databases">
        <title>Genomic Encyclopedia of Type Strains, Phase IV (KMG-IV): sequencing the most valuable type-strain genomes for metagenomic binning, comparative biology and taxonomic classification.</title>
        <authorList>
            <person name="Goeker M."/>
        </authorList>
    </citation>
    <scope>NUCLEOTIDE SEQUENCE [LARGE SCALE GENOMIC DNA]</scope>
    <source>
        <strain evidence="3 4">DSM 7138</strain>
    </source>
</reference>
<comment type="caution">
    <text evidence="3">The sequence shown here is derived from an EMBL/GenBank/DDBJ whole genome shotgun (WGS) entry which is preliminary data.</text>
</comment>
<sequence>MRKLSIALLASVCFAITAPASAQTLCGKGPFTYLRDICTGGSPANVTTPETVPHSKSSNNNDHHNGGSHHH</sequence>
<evidence type="ECO:0000256" key="1">
    <source>
        <dbReference type="SAM" id="MobiDB-lite"/>
    </source>
</evidence>
<gene>
    <name evidence="3" type="ORF">C7449_10856</name>
</gene>
<evidence type="ECO:0000313" key="3">
    <source>
        <dbReference type="EMBL" id="PTM92010.1"/>
    </source>
</evidence>
<keyword evidence="4" id="KW-1185">Reference proteome</keyword>
<feature type="signal peptide" evidence="2">
    <location>
        <begin position="1"/>
        <end position="22"/>
    </location>
</feature>
<protein>
    <submittedName>
        <fullName evidence="3">Uncharacterized protein</fullName>
    </submittedName>
</protein>
<feature type="region of interest" description="Disordered" evidence="1">
    <location>
        <begin position="44"/>
        <end position="71"/>
    </location>
</feature>
<name>A0A2T5AZ79_MYCDI</name>
<accession>A0A2T5AZ79</accession>
<keyword evidence="2" id="KW-0732">Signal</keyword>
<dbReference type="AlphaFoldDB" id="A0A2T5AZ79"/>
<evidence type="ECO:0000313" key="4">
    <source>
        <dbReference type="Proteomes" id="UP000241247"/>
    </source>
</evidence>
<organism evidence="3 4">
    <name type="scientific">Mycoplana dimorpha</name>
    <dbReference type="NCBI Taxonomy" id="28320"/>
    <lineage>
        <taxon>Bacteria</taxon>
        <taxon>Pseudomonadati</taxon>
        <taxon>Pseudomonadota</taxon>
        <taxon>Alphaproteobacteria</taxon>
        <taxon>Hyphomicrobiales</taxon>
        <taxon>Rhizobiaceae</taxon>
        <taxon>Mycoplana</taxon>
    </lineage>
</organism>
<dbReference type="Proteomes" id="UP000241247">
    <property type="component" value="Unassembled WGS sequence"/>
</dbReference>
<dbReference type="EMBL" id="PZZZ01000008">
    <property type="protein sequence ID" value="PTM92010.1"/>
    <property type="molecule type" value="Genomic_DNA"/>
</dbReference>
<evidence type="ECO:0000256" key="2">
    <source>
        <dbReference type="SAM" id="SignalP"/>
    </source>
</evidence>
<proteinExistence type="predicted"/>